<evidence type="ECO:0000313" key="1">
    <source>
        <dbReference type="EMBL" id="KAB2015364.1"/>
    </source>
</evidence>
<gene>
    <name evidence="1" type="ORF">ES319_D08G019600v1</name>
</gene>
<protein>
    <recommendedName>
        <fullName evidence="3">UBA domain-containing protein</fullName>
    </recommendedName>
</protein>
<accession>A0A5J5Q9T7</accession>
<proteinExistence type="predicted"/>
<dbReference type="EMBL" id="CM018222">
    <property type="protein sequence ID" value="KAB2015364.1"/>
    <property type="molecule type" value="Genomic_DNA"/>
</dbReference>
<organism evidence="1 2">
    <name type="scientific">Gossypium barbadense</name>
    <name type="common">Sea Island cotton</name>
    <name type="synonym">Hibiscus barbadensis</name>
    <dbReference type="NCBI Taxonomy" id="3634"/>
    <lineage>
        <taxon>Eukaryota</taxon>
        <taxon>Viridiplantae</taxon>
        <taxon>Streptophyta</taxon>
        <taxon>Embryophyta</taxon>
        <taxon>Tracheophyta</taxon>
        <taxon>Spermatophyta</taxon>
        <taxon>Magnoliopsida</taxon>
        <taxon>eudicotyledons</taxon>
        <taxon>Gunneridae</taxon>
        <taxon>Pentapetalae</taxon>
        <taxon>rosids</taxon>
        <taxon>malvids</taxon>
        <taxon>Malvales</taxon>
        <taxon>Malvaceae</taxon>
        <taxon>Malvoideae</taxon>
        <taxon>Gossypium</taxon>
    </lineage>
</organism>
<sequence>MYKDMEDFLFKMLGEEFRLERDAIQVLNRCGYDMQKVVDAFVKGDQDQANKILEQAHQADEESNYRSFETRLASCSSTMFAEEPCWFFHSLSLSIIVFSEHRDRRRNVARVARSWHRRRNVARVARSWHKGRNPTLSITYLHYPASYVTF</sequence>
<keyword evidence="2" id="KW-1185">Reference proteome</keyword>
<dbReference type="OrthoDB" id="961823at2759"/>
<name>A0A5J5Q9T7_GOSBA</name>
<dbReference type="Proteomes" id="UP000327439">
    <property type="component" value="Chromosome D08"/>
</dbReference>
<reference evidence="2" key="1">
    <citation type="journal article" date="2020" name="Nat. Genet.">
        <title>Genomic diversifications of five Gossypium allopolyploid species and their impact on cotton improvement.</title>
        <authorList>
            <person name="Chen Z.J."/>
            <person name="Sreedasyam A."/>
            <person name="Ando A."/>
            <person name="Song Q."/>
            <person name="De Santiago L.M."/>
            <person name="Hulse-Kemp A.M."/>
            <person name="Ding M."/>
            <person name="Ye W."/>
            <person name="Kirkbride R.C."/>
            <person name="Jenkins J."/>
            <person name="Plott C."/>
            <person name="Lovell J."/>
            <person name="Lin Y.M."/>
            <person name="Vaughn R."/>
            <person name="Liu B."/>
            <person name="Simpson S."/>
            <person name="Scheffler B.E."/>
            <person name="Wen L."/>
            <person name="Saski C.A."/>
            <person name="Grover C.E."/>
            <person name="Hu G."/>
            <person name="Conover J.L."/>
            <person name="Carlson J.W."/>
            <person name="Shu S."/>
            <person name="Boston L.B."/>
            <person name="Williams M."/>
            <person name="Peterson D.G."/>
            <person name="McGee K."/>
            <person name="Jones D.C."/>
            <person name="Wendel J.F."/>
            <person name="Stelly D.M."/>
            <person name="Grimwood J."/>
            <person name="Schmutz J."/>
        </authorList>
    </citation>
    <scope>NUCLEOTIDE SEQUENCE [LARGE SCALE GENOMIC DNA]</scope>
    <source>
        <strain evidence="2">cv. 3-79</strain>
    </source>
</reference>
<dbReference type="PANTHER" id="PTHR47872">
    <property type="entry name" value="NUCLEAR RNA EXPORT FACTOR SDE5-RELATED"/>
    <property type="match status" value="1"/>
</dbReference>
<dbReference type="PANTHER" id="PTHR47872:SF3">
    <property type="entry name" value="NUCLEAR RNA EXPORT FACTOR SDE5 ISOFORM X1"/>
    <property type="match status" value="1"/>
</dbReference>
<evidence type="ECO:0000313" key="2">
    <source>
        <dbReference type="Proteomes" id="UP000327439"/>
    </source>
</evidence>
<dbReference type="AlphaFoldDB" id="A0A5J5Q9T7"/>
<evidence type="ECO:0008006" key="3">
    <source>
        <dbReference type="Google" id="ProtNLM"/>
    </source>
</evidence>